<comment type="caution">
    <text evidence="1">The sequence shown here is derived from an EMBL/GenBank/DDBJ whole genome shotgun (WGS) entry which is preliminary data.</text>
</comment>
<reference evidence="1" key="2">
    <citation type="journal article" date="2023" name="Science">
        <title>Genomic signatures of disease resistance in endangered staghorn corals.</title>
        <authorList>
            <person name="Vollmer S.V."/>
            <person name="Selwyn J.D."/>
            <person name="Despard B.A."/>
            <person name="Roesel C.L."/>
        </authorList>
    </citation>
    <scope>NUCLEOTIDE SEQUENCE</scope>
    <source>
        <strain evidence="1">K2</strain>
    </source>
</reference>
<accession>A0AAD9Q9E0</accession>
<gene>
    <name evidence="1" type="ORF">P5673_020653</name>
</gene>
<dbReference type="Proteomes" id="UP001249851">
    <property type="component" value="Unassembled WGS sequence"/>
</dbReference>
<evidence type="ECO:0000313" key="1">
    <source>
        <dbReference type="EMBL" id="KAK2557172.1"/>
    </source>
</evidence>
<keyword evidence="2" id="KW-1185">Reference proteome</keyword>
<dbReference type="AlphaFoldDB" id="A0AAD9Q9E0"/>
<reference evidence="1" key="1">
    <citation type="journal article" date="2023" name="G3 (Bethesda)">
        <title>Whole genome assembly and annotation of the endangered Caribbean coral Acropora cervicornis.</title>
        <authorList>
            <person name="Selwyn J.D."/>
            <person name="Vollmer S.V."/>
        </authorList>
    </citation>
    <scope>NUCLEOTIDE SEQUENCE</scope>
    <source>
        <strain evidence="1">K2</strain>
    </source>
</reference>
<organism evidence="1 2">
    <name type="scientific">Acropora cervicornis</name>
    <name type="common">Staghorn coral</name>
    <dbReference type="NCBI Taxonomy" id="6130"/>
    <lineage>
        <taxon>Eukaryota</taxon>
        <taxon>Metazoa</taxon>
        <taxon>Cnidaria</taxon>
        <taxon>Anthozoa</taxon>
        <taxon>Hexacorallia</taxon>
        <taxon>Scleractinia</taxon>
        <taxon>Astrocoeniina</taxon>
        <taxon>Acroporidae</taxon>
        <taxon>Acropora</taxon>
    </lineage>
</organism>
<sequence length="77" mass="8591">MLSFWDCSRINDLFTKRVATVLESINGVVPFTFPRPVSPVVKSMLSFPVDGTSAYDATGVVLPKEFVDVFRGFEFDP</sequence>
<name>A0AAD9Q9E0_ACRCE</name>
<dbReference type="EMBL" id="JARQWQ010000051">
    <property type="protein sequence ID" value="KAK2557172.1"/>
    <property type="molecule type" value="Genomic_DNA"/>
</dbReference>
<protein>
    <submittedName>
        <fullName evidence="1">Uncharacterized protein</fullName>
    </submittedName>
</protein>
<proteinExistence type="predicted"/>
<evidence type="ECO:0000313" key="2">
    <source>
        <dbReference type="Proteomes" id="UP001249851"/>
    </source>
</evidence>